<dbReference type="InterPro" id="IPR001915">
    <property type="entry name" value="Peptidase_M48"/>
</dbReference>
<feature type="transmembrane region" description="Helical" evidence="12">
    <location>
        <begin position="31"/>
        <end position="48"/>
    </location>
</feature>
<comment type="similarity">
    <text evidence="2 12">Belongs to the peptidase M48B family.</text>
</comment>
<keyword evidence="4 12" id="KW-0645">Protease</keyword>
<keyword evidence="7 12" id="KW-0378">Hydrolase</keyword>
<evidence type="ECO:0000256" key="3">
    <source>
        <dbReference type="ARBA" id="ARBA00022475"/>
    </source>
</evidence>
<evidence type="ECO:0000256" key="10">
    <source>
        <dbReference type="ARBA" id="ARBA00023049"/>
    </source>
</evidence>
<evidence type="ECO:0000256" key="12">
    <source>
        <dbReference type="HAMAP-Rule" id="MF_00188"/>
    </source>
</evidence>
<dbReference type="AlphaFoldDB" id="A0A2N7PL98"/>
<organism evidence="14 15">
    <name type="scientific">Caldimicrobium thiodismutans</name>
    <dbReference type="NCBI Taxonomy" id="1653476"/>
    <lineage>
        <taxon>Bacteria</taxon>
        <taxon>Pseudomonadati</taxon>
        <taxon>Thermodesulfobacteriota</taxon>
        <taxon>Thermodesulfobacteria</taxon>
        <taxon>Thermodesulfobacteriales</taxon>
        <taxon>Thermodesulfobacteriaceae</taxon>
        <taxon>Caldimicrobium</taxon>
    </lineage>
</organism>
<evidence type="ECO:0000256" key="5">
    <source>
        <dbReference type="ARBA" id="ARBA00022692"/>
    </source>
</evidence>
<keyword evidence="9 12" id="KW-1133">Transmembrane helix</keyword>
<keyword evidence="11 12" id="KW-0472">Membrane</keyword>
<name>A0A2N7PL98_9BACT</name>
<comment type="subcellular location">
    <subcellularLocation>
        <location evidence="1 12">Cell membrane</location>
        <topology evidence="1 12">Multi-pass membrane protein</topology>
    </subcellularLocation>
</comment>
<dbReference type="PANTHER" id="PTHR43221">
    <property type="entry name" value="PROTEASE HTPX"/>
    <property type="match status" value="1"/>
</dbReference>
<dbReference type="GO" id="GO:0006508">
    <property type="term" value="P:proteolysis"/>
    <property type="evidence" value="ECO:0007669"/>
    <property type="project" value="UniProtKB-KW"/>
</dbReference>
<keyword evidence="3 12" id="KW-1003">Cell membrane</keyword>
<evidence type="ECO:0000256" key="7">
    <source>
        <dbReference type="ARBA" id="ARBA00022801"/>
    </source>
</evidence>
<feature type="binding site" evidence="12">
    <location>
        <position position="211"/>
    </location>
    <ligand>
        <name>Zn(2+)</name>
        <dbReference type="ChEBI" id="CHEBI:29105"/>
        <note>catalytic</note>
    </ligand>
</feature>
<evidence type="ECO:0000256" key="8">
    <source>
        <dbReference type="ARBA" id="ARBA00022833"/>
    </source>
</evidence>
<evidence type="ECO:0000256" key="9">
    <source>
        <dbReference type="ARBA" id="ARBA00022989"/>
    </source>
</evidence>
<evidence type="ECO:0000256" key="6">
    <source>
        <dbReference type="ARBA" id="ARBA00022723"/>
    </source>
</evidence>
<gene>
    <name evidence="12" type="primary">htpX</name>
    <name evidence="14" type="ORF">C0197_00585</name>
</gene>
<sequence>MSNVIKTFVFLAILTVLFIFVGHLVGGKAGATIALILAGIMNFMAYFFSDKIVLAMSGARPVSPSEDPELHALVEEVARRAGIPKPQVYMIDTETPNAFATGRSPEKGVVAVTAGIRRLLSREELAGVIAHEIAHIKNRDILISTIAATIVGAISYLAQMAQWSLFFGGFGNRDDEEGGFNPLSIIGFIVAIVIIPIAATLIQLAISRSREYLADETGARIIRNPIALAKALEKLEAWNRAYPMDVNPAQAQMFIVNPLSGKSLLTLFSTHPPIEERIARLYRMAGAL</sequence>
<feature type="active site" evidence="12">
    <location>
        <position position="132"/>
    </location>
</feature>
<feature type="transmembrane region" description="Helical" evidence="12">
    <location>
        <begin position="141"/>
        <end position="165"/>
    </location>
</feature>
<feature type="domain" description="Peptidase M48" evidence="13">
    <location>
        <begin position="64"/>
        <end position="283"/>
    </location>
</feature>
<dbReference type="Gene3D" id="3.30.2010.10">
    <property type="entry name" value="Metalloproteases ('zincins'), catalytic domain"/>
    <property type="match status" value="1"/>
</dbReference>
<comment type="cofactor">
    <cofactor evidence="12">
        <name>Zn(2+)</name>
        <dbReference type="ChEBI" id="CHEBI:29105"/>
    </cofactor>
    <text evidence="12">Binds 1 zinc ion per subunit.</text>
</comment>
<feature type="transmembrane region" description="Helical" evidence="12">
    <location>
        <begin position="7"/>
        <end position="25"/>
    </location>
</feature>
<feature type="transmembrane region" description="Helical" evidence="12">
    <location>
        <begin position="185"/>
        <end position="206"/>
    </location>
</feature>
<proteinExistence type="inferred from homology"/>
<dbReference type="GO" id="GO:0008270">
    <property type="term" value="F:zinc ion binding"/>
    <property type="evidence" value="ECO:0007669"/>
    <property type="project" value="UniProtKB-UniRule"/>
</dbReference>
<dbReference type="PANTHER" id="PTHR43221:SF1">
    <property type="entry name" value="PROTEASE HTPX"/>
    <property type="match status" value="1"/>
</dbReference>
<dbReference type="Proteomes" id="UP000235731">
    <property type="component" value="Unassembled WGS sequence"/>
</dbReference>
<keyword evidence="8 12" id="KW-0862">Zinc</keyword>
<dbReference type="Pfam" id="PF01435">
    <property type="entry name" value="Peptidase_M48"/>
    <property type="match status" value="1"/>
</dbReference>
<evidence type="ECO:0000256" key="1">
    <source>
        <dbReference type="ARBA" id="ARBA00004651"/>
    </source>
</evidence>
<dbReference type="InterPro" id="IPR050083">
    <property type="entry name" value="HtpX_protease"/>
</dbReference>
<dbReference type="GO" id="GO:0004222">
    <property type="term" value="F:metalloendopeptidase activity"/>
    <property type="evidence" value="ECO:0007669"/>
    <property type="project" value="UniProtKB-UniRule"/>
</dbReference>
<keyword evidence="5 12" id="KW-0812">Transmembrane</keyword>
<evidence type="ECO:0000313" key="14">
    <source>
        <dbReference type="EMBL" id="PMP64385.1"/>
    </source>
</evidence>
<comment type="caution">
    <text evidence="14">The sequence shown here is derived from an EMBL/GenBank/DDBJ whole genome shotgun (WGS) entry which is preliminary data.</text>
</comment>
<evidence type="ECO:0000256" key="2">
    <source>
        <dbReference type="ARBA" id="ARBA00009779"/>
    </source>
</evidence>
<dbReference type="EMBL" id="PNIE01000010">
    <property type="protein sequence ID" value="PMP64385.1"/>
    <property type="molecule type" value="Genomic_DNA"/>
</dbReference>
<evidence type="ECO:0000313" key="15">
    <source>
        <dbReference type="Proteomes" id="UP000235731"/>
    </source>
</evidence>
<accession>A0A2N7PL98</accession>
<keyword evidence="10 12" id="KW-0482">Metalloprotease</keyword>
<dbReference type="GO" id="GO:0005886">
    <property type="term" value="C:plasma membrane"/>
    <property type="evidence" value="ECO:0007669"/>
    <property type="project" value="UniProtKB-SubCell"/>
</dbReference>
<dbReference type="HAMAP" id="MF_00188">
    <property type="entry name" value="Pept_M48_protease_HtpX"/>
    <property type="match status" value="1"/>
</dbReference>
<evidence type="ECO:0000259" key="13">
    <source>
        <dbReference type="Pfam" id="PF01435"/>
    </source>
</evidence>
<feature type="binding site" evidence="12">
    <location>
        <position position="131"/>
    </location>
    <ligand>
        <name>Zn(2+)</name>
        <dbReference type="ChEBI" id="CHEBI:29105"/>
        <note>catalytic</note>
    </ligand>
</feature>
<dbReference type="EC" id="3.4.24.-" evidence="12"/>
<feature type="binding site" evidence="12">
    <location>
        <position position="135"/>
    </location>
    <ligand>
        <name>Zn(2+)</name>
        <dbReference type="ChEBI" id="CHEBI:29105"/>
        <note>catalytic</note>
    </ligand>
</feature>
<protein>
    <recommendedName>
        <fullName evidence="12">Protease HtpX homolog</fullName>
        <ecNumber evidence="12">3.4.24.-</ecNumber>
    </recommendedName>
</protein>
<dbReference type="CDD" id="cd07336">
    <property type="entry name" value="M48B_HtpX_like"/>
    <property type="match status" value="1"/>
</dbReference>
<reference evidence="14 15" key="1">
    <citation type="submission" date="2018-01" db="EMBL/GenBank/DDBJ databases">
        <title>Metagenomic assembled genomes from two thermal pools in the Uzon Caldera, Kamchatka, Russia.</title>
        <authorList>
            <person name="Wilkins L."/>
            <person name="Ettinger C."/>
        </authorList>
    </citation>
    <scope>NUCLEOTIDE SEQUENCE [LARGE SCALE GENOMIC DNA]</scope>
    <source>
        <strain evidence="14">ZAV-15</strain>
    </source>
</reference>
<keyword evidence="6 12" id="KW-0479">Metal-binding</keyword>
<dbReference type="InterPro" id="IPR022919">
    <property type="entry name" value="Pept_M48_protease_HtpX"/>
</dbReference>
<evidence type="ECO:0000256" key="4">
    <source>
        <dbReference type="ARBA" id="ARBA00022670"/>
    </source>
</evidence>
<evidence type="ECO:0000256" key="11">
    <source>
        <dbReference type="ARBA" id="ARBA00023136"/>
    </source>
</evidence>